<dbReference type="Pfam" id="PF00035">
    <property type="entry name" value="dsrm"/>
    <property type="match status" value="2"/>
</dbReference>
<evidence type="ECO:0000256" key="1">
    <source>
        <dbReference type="ARBA" id="ARBA00022884"/>
    </source>
</evidence>
<sequence length="370" mass="41083">MEDTIMDCCQLDTTSTQSAAKISPPITLLQEICSRNGLTPDYQLLSTEGSVHEPTFKIAVTVADISAIASGQSKKKARHAAARDAIEKLRLKKDLNFEGINFETLAPVEEEEVTQSAYSTAINEANPVGKLQEICMKMRVNPPDYETCDERGLAHERVFFLSCRIASLNLSTMGQGRSKKLAKRQAAELMLAQLESSGIYDKTAINNKTKADQGVESLFIDSDDNTHFVKTRCQASEFITALDCTESELWKDIEMIEKDDVNDDTFYNILQETIPDGYYTEFHYINDYSCILHIYESCEPEPVLVISSFGCGDSEVSAMKQAVINGYKTILVLKNPLAKNELSQYTPFEEIQSANQQLLSAGSGSRDLGD</sequence>
<protein>
    <submittedName>
        <fullName evidence="4">RISC-loading complex subunit tarbp2</fullName>
    </submittedName>
</protein>
<dbReference type="Gene3D" id="3.30.160.20">
    <property type="match status" value="2"/>
</dbReference>
<dbReference type="InterPro" id="IPR014720">
    <property type="entry name" value="dsRBD_dom"/>
</dbReference>
<reference evidence="4" key="1">
    <citation type="submission" date="2018-10" db="EMBL/GenBank/DDBJ databases">
        <title>Transcriptome assembly of Aceria tosichella (Wheat curl mite) Type 2.</title>
        <authorList>
            <person name="Scully E.D."/>
            <person name="Geib S.M."/>
            <person name="Palmer N.A."/>
            <person name="Gupta A.K."/>
            <person name="Sarath G."/>
            <person name="Tatineni S."/>
        </authorList>
    </citation>
    <scope>NUCLEOTIDE SEQUENCE</scope>
    <source>
        <strain evidence="4">LincolnNE</strain>
    </source>
</reference>
<dbReference type="GO" id="GO:0070578">
    <property type="term" value="C:RISC-loading complex"/>
    <property type="evidence" value="ECO:0007669"/>
    <property type="project" value="TreeGrafter"/>
</dbReference>
<dbReference type="PROSITE" id="PS50137">
    <property type="entry name" value="DS_RBD"/>
    <property type="match status" value="2"/>
</dbReference>
<dbReference type="InterPro" id="IPR051247">
    <property type="entry name" value="RLC_Component"/>
</dbReference>
<dbReference type="EMBL" id="GGYP01004747">
    <property type="protein sequence ID" value="MDE49518.1"/>
    <property type="molecule type" value="Transcribed_RNA"/>
</dbReference>
<dbReference type="GO" id="GO:0070920">
    <property type="term" value="P:regulation of regulatory ncRNA processing"/>
    <property type="evidence" value="ECO:0007669"/>
    <property type="project" value="TreeGrafter"/>
</dbReference>
<dbReference type="GO" id="GO:0016442">
    <property type="term" value="C:RISC complex"/>
    <property type="evidence" value="ECO:0007669"/>
    <property type="project" value="TreeGrafter"/>
</dbReference>
<dbReference type="PANTHER" id="PTHR46205">
    <property type="entry name" value="LOQUACIOUS, ISOFORM B"/>
    <property type="match status" value="1"/>
</dbReference>
<proteinExistence type="predicted"/>
<dbReference type="AlphaFoldDB" id="A0A6G1SGI2"/>
<dbReference type="GO" id="GO:0035197">
    <property type="term" value="F:siRNA binding"/>
    <property type="evidence" value="ECO:0007669"/>
    <property type="project" value="TreeGrafter"/>
</dbReference>
<gene>
    <name evidence="4" type="primary">tarbp2</name>
    <name evidence="4" type="ORF">g.10631</name>
</gene>
<dbReference type="CDD" id="cd19862">
    <property type="entry name" value="DSRM_PRKRA-like_rpt1"/>
    <property type="match status" value="1"/>
</dbReference>
<feature type="domain" description="DRBM" evidence="3">
    <location>
        <begin position="126"/>
        <end position="196"/>
    </location>
</feature>
<dbReference type="SMART" id="SM00358">
    <property type="entry name" value="DSRM"/>
    <property type="match status" value="2"/>
</dbReference>
<dbReference type="SUPFAM" id="SSF54768">
    <property type="entry name" value="dsRNA-binding domain-like"/>
    <property type="match status" value="2"/>
</dbReference>
<evidence type="ECO:0000256" key="2">
    <source>
        <dbReference type="PROSITE-ProRule" id="PRU00266"/>
    </source>
</evidence>
<dbReference type="GO" id="GO:0003725">
    <property type="term" value="F:double-stranded RNA binding"/>
    <property type="evidence" value="ECO:0007669"/>
    <property type="project" value="TreeGrafter"/>
</dbReference>
<dbReference type="GO" id="GO:0005634">
    <property type="term" value="C:nucleus"/>
    <property type="evidence" value="ECO:0007669"/>
    <property type="project" value="TreeGrafter"/>
</dbReference>
<dbReference type="GO" id="GO:0030422">
    <property type="term" value="P:siRNA processing"/>
    <property type="evidence" value="ECO:0007669"/>
    <property type="project" value="TreeGrafter"/>
</dbReference>
<evidence type="ECO:0000259" key="3">
    <source>
        <dbReference type="PROSITE" id="PS50137"/>
    </source>
</evidence>
<name>A0A6G1SGI2_9ACAR</name>
<evidence type="ECO:0000313" key="4">
    <source>
        <dbReference type="EMBL" id="MDE49518.1"/>
    </source>
</evidence>
<keyword evidence="1 2" id="KW-0694">RNA-binding</keyword>
<dbReference type="FunFam" id="3.30.160.20:FF:000007">
    <property type="entry name" value="Double-stranded RNA-binding protein Staufen homolog 1"/>
    <property type="match status" value="1"/>
</dbReference>
<organism evidence="4">
    <name type="scientific">Aceria tosichella</name>
    <name type="common">wheat curl mite</name>
    <dbReference type="NCBI Taxonomy" id="561515"/>
    <lineage>
        <taxon>Eukaryota</taxon>
        <taxon>Metazoa</taxon>
        <taxon>Ecdysozoa</taxon>
        <taxon>Arthropoda</taxon>
        <taxon>Chelicerata</taxon>
        <taxon>Arachnida</taxon>
        <taxon>Acari</taxon>
        <taxon>Acariformes</taxon>
        <taxon>Trombidiformes</taxon>
        <taxon>Prostigmata</taxon>
        <taxon>Eupodina</taxon>
        <taxon>Eriophyoidea</taxon>
        <taxon>Eriophyidae</taxon>
        <taxon>Eriophyinae</taxon>
        <taxon>Aceriini</taxon>
        <taxon>Aceria</taxon>
    </lineage>
</organism>
<dbReference type="PANTHER" id="PTHR46205:SF3">
    <property type="entry name" value="LOQUACIOUS, ISOFORM B"/>
    <property type="match status" value="1"/>
</dbReference>
<accession>A0A6G1SGI2</accession>
<feature type="domain" description="DRBM" evidence="3">
    <location>
        <begin position="24"/>
        <end position="91"/>
    </location>
</feature>
<dbReference type="GO" id="GO:0005737">
    <property type="term" value="C:cytoplasm"/>
    <property type="evidence" value="ECO:0007669"/>
    <property type="project" value="TreeGrafter"/>
</dbReference>